<evidence type="ECO:0000256" key="1">
    <source>
        <dbReference type="SAM" id="MobiDB-lite"/>
    </source>
</evidence>
<keyword evidence="7" id="KW-1185">Reference proteome</keyword>
<dbReference type="Proteomes" id="UP000374630">
    <property type="component" value="Unassembled WGS sequence"/>
</dbReference>
<dbReference type="InterPro" id="IPR003675">
    <property type="entry name" value="Rce1/LyrA-like_dom"/>
</dbReference>
<feature type="region of interest" description="Disordered" evidence="1">
    <location>
        <begin position="1"/>
        <end position="61"/>
    </location>
</feature>
<dbReference type="AlphaFoldDB" id="A0A5J5DWY7"/>
<organism evidence="5 6">
    <name type="scientific">Bifidobacterium vespertilionis</name>
    <dbReference type="NCBI Taxonomy" id="2562524"/>
    <lineage>
        <taxon>Bacteria</taxon>
        <taxon>Bacillati</taxon>
        <taxon>Actinomycetota</taxon>
        <taxon>Actinomycetes</taxon>
        <taxon>Bifidobacteriales</taxon>
        <taxon>Bifidobacteriaceae</taxon>
        <taxon>Bifidobacterium</taxon>
    </lineage>
</organism>
<keyword evidence="5" id="KW-0482">Metalloprotease</keyword>
<feature type="transmembrane region" description="Helical" evidence="2">
    <location>
        <begin position="361"/>
        <end position="389"/>
    </location>
</feature>
<feature type="compositionally biased region" description="Pro residues" evidence="1">
    <location>
        <begin position="1"/>
        <end position="11"/>
    </location>
</feature>
<dbReference type="RefSeq" id="WP_150355034.1">
    <property type="nucleotide sequence ID" value="NZ_RZNZ01000012.1"/>
</dbReference>
<keyword evidence="2" id="KW-0812">Transmembrane</keyword>
<keyword evidence="2" id="KW-1133">Transmembrane helix</keyword>
<dbReference type="EMBL" id="RZNZ01000012">
    <property type="protein sequence ID" value="KAA8819019.1"/>
    <property type="molecule type" value="Genomic_DNA"/>
</dbReference>
<accession>A0A5J5DWY7</accession>
<dbReference type="GO" id="GO:0006508">
    <property type="term" value="P:proteolysis"/>
    <property type="evidence" value="ECO:0007669"/>
    <property type="project" value="UniProtKB-KW"/>
</dbReference>
<dbReference type="EMBL" id="RZOA01000033">
    <property type="protein sequence ID" value="KAA8821200.1"/>
    <property type="molecule type" value="Genomic_DNA"/>
</dbReference>
<keyword evidence="5" id="KW-0645">Protease</keyword>
<feature type="transmembrane region" description="Helical" evidence="2">
    <location>
        <begin position="299"/>
        <end position="317"/>
    </location>
</feature>
<evidence type="ECO:0000313" key="5">
    <source>
        <dbReference type="EMBL" id="KAA8821200.1"/>
    </source>
</evidence>
<feature type="compositionally biased region" description="Pro residues" evidence="1">
    <location>
        <begin position="37"/>
        <end position="56"/>
    </location>
</feature>
<dbReference type="GO" id="GO:0004175">
    <property type="term" value="F:endopeptidase activity"/>
    <property type="evidence" value="ECO:0007669"/>
    <property type="project" value="UniProtKB-ARBA"/>
</dbReference>
<dbReference type="Pfam" id="PF02517">
    <property type="entry name" value="Rce1-like"/>
    <property type="match status" value="1"/>
</dbReference>
<comment type="caution">
    <text evidence="5">The sequence shown here is derived from an EMBL/GenBank/DDBJ whole genome shotgun (WGS) entry which is preliminary data.</text>
</comment>
<evidence type="ECO:0000256" key="2">
    <source>
        <dbReference type="SAM" id="Phobius"/>
    </source>
</evidence>
<dbReference type="GO" id="GO:0008237">
    <property type="term" value="F:metallopeptidase activity"/>
    <property type="evidence" value="ECO:0007669"/>
    <property type="project" value="UniProtKB-KW"/>
</dbReference>
<dbReference type="GO" id="GO:0080120">
    <property type="term" value="P:CAAX-box protein maturation"/>
    <property type="evidence" value="ECO:0007669"/>
    <property type="project" value="UniProtKB-ARBA"/>
</dbReference>
<dbReference type="Proteomes" id="UP000345527">
    <property type="component" value="Unassembled WGS sequence"/>
</dbReference>
<dbReference type="PANTHER" id="PTHR36435:SF1">
    <property type="entry name" value="CAAX AMINO TERMINAL PROTEASE FAMILY PROTEIN"/>
    <property type="match status" value="1"/>
</dbReference>
<dbReference type="OrthoDB" id="8453431at2"/>
<feature type="compositionally biased region" description="Low complexity" evidence="1">
    <location>
        <begin position="22"/>
        <end position="36"/>
    </location>
</feature>
<evidence type="ECO:0000313" key="4">
    <source>
        <dbReference type="EMBL" id="KAA8819019.1"/>
    </source>
</evidence>
<evidence type="ECO:0000313" key="6">
    <source>
        <dbReference type="Proteomes" id="UP000345527"/>
    </source>
</evidence>
<feature type="domain" description="CAAX prenyl protease 2/Lysostaphin resistance protein A-like" evidence="3">
    <location>
        <begin position="220"/>
        <end position="304"/>
    </location>
</feature>
<dbReference type="PANTHER" id="PTHR36435">
    <property type="entry name" value="SLR1288 PROTEIN"/>
    <property type="match status" value="1"/>
</dbReference>
<keyword evidence="5" id="KW-0378">Hydrolase</keyword>
<feature type="transmembrane region" description="Helical" evidence="2">
    <location>
        <begin position="273"/>
        <end position="292"/>
    </location>
</feature>
<feature type="transmembrane region" description="Helical" evidence="2">
    <location>
        <begin position="80"/>
        <end position="105"/>
    </location>
</feature>
<protein>
    <submittedName>
        <fullName evidence="5">CPBP family intramembrane metalloprotease</fullName>
    </submittedName>
</protein>
<gene>
    <name evidence="5" type="ORF">EM848_11300</name>
    <name evidence="4" type="ORF">EMO90_08675</name>
</gene>
<reference evidence="6 7" key="1">
    <citation type="journal article" date="2019" name="Syst. Appl. Microbiol.">
        <title>Characterization of Bifidobacterium species in feaces of the Egyptian fruit bat: Description of B. vespertilionis sp. nov. and B. rousetti sp. nov.</title>
        <authorList>
            <person name="Modesto M."/>
            <person name="Satti M."/>
            <person name="Watanabe K."/>
            <person name="Puglisi E."/>
            <person name="Morelli L."/>
            <person name="Huang C.-H."/>
            <person name="Liou J.-S."/>
            <person name="Miyashita M."/>
            <person name="Tamura T."/>
            <person name="Saito S."/>
            <person name="Mori K."/>
            <person name="Huang L."/>
            <person name="Sciavilla P."/>
            <person name="Sandri C."/>
            <person name="Spiezio C."/>
            <person name="Vitali F."/>
            <person name="Cavalieri D."/>
            <person name="Perpetuini G."/>
            <person name="Tofalo R."/>
            <person name="Bonetti A."/>
            <person name="Arita M."/>
            <person name="Mattarelli P."/>
        </authorList>
    </citation>
    <scope>NUCLEOTIDE SEQUENCE [LARGE SCALE GENOMIC DNA]</scope>
    <source>
        <strain evidence="4 7">RST16</strain>
        <strain evidence="5 6">RST8</strain>
    </source>
</reference>
<keyword evidence="2" id="KW-0472">Membrane</keyword>
<evidence type="ECO:0000313" key="7">
    <source>
        <dbReference type="Proteomes" id="UP000374630"/>
    </source>
</evidence>
<name>A0A5J5DWY7_9BIFI</name>
<feature type="transmembrane region" description="Helical" evidence="2">
    <location>
        <begin position="323"/>
        <end position="341"/>
    </location>
</feature>
<feature type="transmembrane region" description="Helical" evidence="2">
    <location>
        <begin position="180"/>
        <end position="202"/>
    </location>
</feature>
<evidence type="ECO:0000259" key="3">
    <source>
        <dbReference type="Pfam" id="PF02517"/>
    </source>
</evidence>
<sequence length="390" mass="41895">MNPQQPAPPQFPGQHWQPGQIPGAPSSGQPGYSGQPGQPPVPGSVPPAPQPIPQSPQPYMTPQQAARAIMRRAVNRPAGVVLLYAVVAQALGVVFSGVAMLMWLAAQSGDPARARQYVMLKLNDAYSAVMQYMGVISLASFGVAALILFLLRRRMIARRGFWVGDHGEARRMRAAWALDFLILTVSAQAVFVLLQTLLSAAGVDLVSPSMEALSESAISWEMWLYIGLVGPVIEELVFRGVLMQSLAPYGRNFAIVTSALMFALYHGDLVQGLFAFVMGLVLGFVAMEYSLVWSIALHVFNNAILGGVLSEYAASFGDAGNNAYALALVVIGVIGGIAVFARHGREMRAYRDANRSPRGTYWGWTAPWFLTYVILSGLLVAVSFAGAVLG</sequence>
<feature type="transmembrane region" description="Helical" evidence="2">
    <location>
        <begin position="125"/>
        <end position="151"/>
    </location>
</feature>
<proteinExistence type="predicted"/>
<dbReference type="InterPro" id="IPR052710">
    <property type="entry name" value="CAAX_protease"/>
</dbReference>